<dbReference type="RefSeq" id="WP_137255553.1">
    <property type="nucleotide sequence ID" value="NZ_JBHSPQ010000002.1"/>
</dbReference>
<evidence type="ECO:0000256" key="1">
    <source>
        <dbReference type="SAM" id="MobiDB-lite"/>
    </source>
</evidence>
<gene>
    <name evidence="4" type="ORF">FDA38_19595</name>
</gene>
<accession>A0A4U3LSG3</accession>
<evidence type="ECO:0000256" key="2">
    <source>
        <dbReference type="SAM" id="Phobius"/>
    </source>
</evidence>
<feature type="compositionally biased region" description="Pro residues" evidence="1">
    <location>
        <begin position="1697"/>
        <end position="1706"/>
    </location>
</feature>
<dbReference type="InterPro" id="IPR032074">
    <property type="entry name" value="ACD_dom"/>
</dbReference>
<feature type="transmembrane region" description="Helical" evidence="2">
    <location>
        <begin position="226"/>
        <end position="248"/>
    </location>
</feature>
<organism evidence="4 5">
    <name type="scientific">Kribbella jiaozuonensis</name>
    <dbReference type="NCBI Taxonomy" id="2575441"/>
    <lineage>
        <taxon>Bacteria</taxon>
        <taxon>Bacillati</taxon>
        <taxon>Actinomycetota</taxon>
        <taxon>Actinomycetes</taxon>
        <taxon>Propionibacteriales</taxon>
        <taxon>Kribbellaceae</taxon>
        <taxon>Kribbella</taxon>
    </lineage>
</organism>
<sequence>MLPRGLSGDRITREGVDGTADDWDAIGLGGDPTPGEPETIGQLAEVLQKLGGKARDIFNAIQSVMNTNNDSVFVGQTADALRGKVDDRLRGHVEDVANAFETSAQALRDWRGVVEEQQRKADAALAAGRGLKEDDPERDTQKGIAEQAGRDQSDQASTYSGRINGVSDIQLPISDCEAFWEAFKWLAIILIIPALIFGGPIALLALGVNLALFIKTIVDVAKGDASFLDLFLAGLGLIAPTTKALPIFSIIKGIAQGIGAGVKGIANAFRTIFSKDFLFKAMTGLKGLPFIATLSIKETGLFVVSNIRNFAISVGNFGANFGSITLGALGKFGTAFTQLPATIVRGFSAIGRGIGTVWNGGKQFISAHFGGLQWTRLILPVAADEIRAFKALGMTDFQAFTQALKVGVFGRGLAGQHVFGLPMVSALGHTVSAIPINTPKLTFMENVNVFFKGMLQPPKLEPAVHINGFGFATESGINAGKAFDDLHLPPMTTNLGQSVNTPTVVTPGGVHVPATAGMSSLTTNFPSPHIGQPSVNGVSGVNGIHGLVENLPTSNHIGIPGVGVNNVTQNVAIPGSATSFTHAGMNVSTPTTANVGSLHVATPASTSVGDLVSSGLRNNTPTISPHFASSINEGVSHGFQANHLRLSLDEITRTPTPATNGTGHVVNTPPSVDRVNAALDLVTGGPADLKVGAPGNLRADTPSFAGVQNVTTPPTAHVQPVSVPKTDVPLQPQAQTHTFSPGKSEIPLNGLPDHPGLVVKVERFEGGVTQFNLHGGGPNGRLDPLSGGGLRFTDTSTGATTRFDSNGVVVDQGVRLTKADGLARIDDRVLIRQPDGGFRITSLDGTAVPDQLTIRALDTGGVQVLGKDGMTWHYGANGKLESQSINAAWNGDLAAKAGVFKKPGDTDAMVDAKMDDFTGVQQAQRNFDLANENVAIHGERIDGPSNAPSVGDQVHIDLHGAQHELDLAKNAFQGKHDLSVDAIQKQLDDITTDSLNVRPRLLGAGRTMTYDVPGHAGVKFDVNGGQVSVHGPGSEEFTSTVVGKTLTISGNGRTWTYSLGFGGRANHVGESFPLQGGLFDGKPVSLEGKLGNLDSGVVDGKWSVKVGDDGLVVASPHGPLTYSRSGEFHGIGDTATGQMARPVPPPHLGGDDLARWNAQVDLSRTHLTEAAGNKAVENLMKDVTGGSFTSKRGYGGYVNPTALADGTLVAKVKNFDTVAKDLQFKGAADHITVYRGVSMDPIAAQADEFIERLPISTSSTLKFQDDWAKNGVDSNRVVFKVDVPPNQSKLAMSYPDGYHPGGGEARAWNQDQWEITLGPTKFTRTGPDFVENGHRIIPVKAEPIPASAFDEVITAKWPGMSSEAAFGDFVKSFETGNLRGFEGLGDVTTRATTSVDGLSHTVHVMKPGSADELTITVLRDPQTDSVRVIWTADGANQFDKAWKGQDFANLATDLRGNVLHNNDQFLGMPKPASWDQVPGKGKGIAQAWDADFAARFEVFRSPGDTDAMVGAKMDDFVNVQRAQAQVDAALHDIRLYGHRADGPSNGPSVGGKAFIKLWTAQNKLDLAKTAFETKHPGLKVADIQQQLSDLLTQSLKDRPRLVGGMHGDSTPDLPETHLTPPPPPAAGHSPVPPPPPPPGGHGVPSSVGHGAPPQPPAHVTQPQPPAHLTQAQPAAAHLAETHGPAPHDVPTPTTHGAPPPPPPPPLGHAAHAAPPPGGHGVPASGVHGAPPPPPSVGHLAPPPPPAPAVGGRGQLPGAHLPARPQRVVAPEFGKAFDEASFGTESELGGFVVAMPEGSHRVFAFVKKVDTDESLVMVTKDMSNGIYRNPGNLPVAHNGNWTTHTVELVNYPSRLGDQAGIALRDDATQFLLDTFKNRLNTANHHPMDSIVSADGRFKLEITNTRHVIAGGSGMQLDDVGSVTMPLGGQQLTVGVKAADFGSGTTNELRLLRDNPWYNAEFRNDDAVRNLDHNTLDNPETVESAYTYLKSIISFTAKQVDKHGIPIGGHPGASPFHSLTDPAVKNDWAVLPRTRPNIVLDGLSDVDKAATLKLLRDMPSIGDGTIWRESKSYILGGGEVAGHGINDAVIGGEKALLFEFRTVPDGLKHLVPTQKLPVASITDLLADLGAGRPAAVKNINGYISHADNSGDFAGWFRDKFPNHATKNDQRVITISTVQQKAEWMMTHNPRAWDQVLAGQEPVIVRPVQLPQIQQHPLGGAFNNHTVVRPKGGTPHVTGPNAQHLTLTDFGDDGFRLTGPDGRTQLYDGNGVLRGDGIRLDANRFTLNVDGRGMQLVDVHGTQIPNAQVHALPGGDLRVIGTRGQMQRFGADGTHLSDGVVLRDPFNVQDTRFAEGNGAGGFHATDLNGAQLPHTRVEQLGDGIFRVSDDAIGDVRWFDQTGIHRGSGIRVADPAHPGQVFLYRAHGMDPVLVDNAGGRLPGTIETLDGGGFRIAEANGTARTFDGAGIYLDRRIPLGGNQTIIHNANNTIVLHDPAGTTATAQHVPGGGYRVVDNGNYRLHDNDGVFRANGHQVNLPGQDGFLEIGATGARRLDGAYQPIPGRDVTINAGEITVTRAGGFDVFDLNGAVLREVTDLDGHALGVVGGRITRDQNGAITWTAADGTALHTPYRSNIDANGVIRLDVHSPGSPRHGEFHVFGRDGHLTQQGFPVVRNGRPTGFTYVVNRTDNTWERLNGATVGTGAFHKGKVDVAGLTNGRIKLMSSTGKPVEVFERRWLPDGSVLDSFRKTDTLGFGRFDRSTSWITYDGGVRTGHGSRHFDTAGTGWRDTDQSFRTIREYRDGLQKYNSSTGHVLATKQGDGSWNWFRYDDHASLIAQGDRKLERVGDGWTDTFTRPGGTESVVAQQKWGAWHAPETAGQYREFTMTRGVDGAITRDGTWLQHARQGKDSGSAINLGDELLVVTRQGEQRPPVWFRDGIQSNPHPGQDSRFQIFSWAKGNQHGTRYVGMDGGIVDVNAQGAFVRSSGVLGDGTKIKVGDHARPPATAHPQGGVAWEAGVDRGWRVTNGDSWQDFKLVNDEWVVVRESRPGGVVREYSASNIRMLWTDRDAHGNLTGISTRSLDRDGIFVEGIGATDSSRWTWREVDVNGTEIGGRGGNREYFRGSWDERLSWDDSFRDFDAAGNLVRDRRMLDGGRYVESWWSLGRWHSSEFDKLGNRVAGSTDLERVWSSGDGIWHRDWQSGRGYSRDQIPGVDGAAPVVVRETPVHVDGAPVRVREYHVANGTTDFGRWKEFDHGTVVHERKPSGDNFLETDSWRGQWKLYDRDGNVIGERSDNGLVFEMRDGRLHLTGNEYDFRGVLTEIRGWGRRVREPQRMPWMTHDDWTLRGSTVVPPGGAAFREARYAPAWKVIAQKAMLEFSQEFILEFAANLIVNAIIAEAQNKPFTGQDALKSLMNAAVSATIKTGVGTALTETKLGGSLRELKMGLSNVDGGKHWNRRPLNHDKNWSNEWAGNEVATRWRAGSFDFGFNLGPSVLAGFVNGTMNAAIFGITDADGHKVKLSGWDAVGDGAINAVASFTSGVSTALVKNIALGFGGSRFFHRQGFADFFLQIPFKMFEKSIQSVFLTSAIRSSINPSWYQGSGQGTTSALVLPGNVTVPQPVLTSSGLWVPPGVGGAQ</sequence>
<keyword evidence="2" id="KW-1133">Transmembrane helix</keyword>
<dbReference type="Pfam" id="PF16671">
    <property type="entry name" value="ACD"/>
    <property type="match status" value="1"/>
</dbReference>
<feature type="domain" description="ACD" evidence="3">
    <location>
        <begin position="1769"/>
        <end position="2195"/>
    </location>
</feature>
<reference evidence="4 5" key="1">
    <citation type="submission" date="2019-04" db="EMBL/GenBank/DDBJ databases">
        <title>Kribbella sp. NEAU-THZ 27 nov., a novel actinomycete isolated from soil.</title>
        <authorList>
            <person name="Duan L."/>
        </authorList>
    </citation>
    <scope>NUCLEOTIDE SEQUENCE [LARGE SCALE GENOMIC DNA]</scope>
    <source>
        <strain evidence="5">NEAU-THZ27</strain>
    </source>
</reference>
<feature type="transmembrane region" description="Helical" evidence="2">
    <location>
        <begin position="185"/>
        <end position="214"/>
    </location>
</feature>
<evidence type="ECO:0000313" key="5">
    <source>
        <dbReference type="Proteomes" id="UP000305836"/>
    </source>
</evidence>
<dbReference type="Proteomes" id="UP000305836">
    <property type="component" value="Unassembled WGS sequence"/>
</dbReference>
<feature type="compositionally biased region" description="Basic and acidic residues" evidence="1">
    <location>
        <begin position="130"/>
        <end position="141"/>
    </location>
</feature>
<evidence type="ECO:0000313" key="4">
    <source>
        <dbReference type="EMBL" id="TKK77377.1"/>
    </source>
</evidence>
<feature type="region of interest" description="Disordered" evidence="1">
    <location>
        <begin position="1599"/>
        <end position="1760"/>
    </location>
</feature>
<feature type="region of interest" description="Disordered" evidence="1">
    <location>
        <begin position="125"/>
        <end position="159"/>
    </location>
</feature>
<name>A0A4U3LSG3_9ACTN</name>
<dbReference type="GO" id="GO:0007015">
    <property type="term" value="P:actin filament organization"/>
    <property type="evidence" value="ECO:0007669"/>
    <property type="project" value="InterPro"/>
</dbReference>
<keyword evidence="5" id="KW-1185">Reference proteome</keyword>
<feature type="compositionally biased region" description="Pro residues" evidence="1">
    <location>
        <begin position="1729"/>
        <end position="1747"/>
    </location>
</feature>
<dbReference type="PANTHER" id="PTHR48125">
    <property type="entry name" value="LP07818P1"/>
    <property type="match status" value="1"/>
</dbReference>
<dbReference type="Gene3D" id="1.10.3680.20">
    <property type="entry name" value="Actin cross-linking domain"/>
    <property type="match status" value="1"/>
</dbReference>
<dbReference type="EMBL" id="SZPZ01000003">
    <property type="protein sequence ID" value="TKK77377.1"/>
    <property type="molecule type" value="Genomic_DNA"/>
</dbReference>
<protein>
    <submittedName>
        <fullName evidence="4">Actin cross-linking domain-containing toxin</fullName>
    </submittedName>
</protein>
<dbReference type="PANTHER" id="PTHR48125:SF10">
    <property type="entry name" value="OS12G0136300 PROTEIN"/>
    <property type="match status" value="1"/>
</dbReference>
<proteinExistence type="predicted"/>
<dbReference type="OrthoDB" id="4333945at2"/>
<keyword evidence="2" id="KW-0472">Membrane</keyword>
<keyword evidence="2" id="KW-0812">Transmembrane</keyword>
<feature type="compositionally biased region" description="Pro residues" evidence="1">
    <location>
        <begin position="1619"/>
        <end position="1639"/>
    </location>
</feature>
<evidence type="ECO:0000259" key="3">
    <source>
        <dbReference type="PROSITE" id="PS51772"/>
    </source>
</evidence>
<comment type="caution">
    <text evidence="4">The sequence shown here is derived from an EMBL/GenBank/DDBJ whole genome shotgun (WGS) entry which is preliminary data.</text>
</comment>
<dbReference type="PROSITE" id="PS51772">
    <property type="entry name" value="ACD"/>
    <property type="match status" value="1"/>
</dbReference>
<feature type="region of interest" description="Disordered" evidence="1">
    <location>
        <begin position="1"/>
        <end position="35"/>
    </location>
</feature>